<keyword evidence="4" id="KW-0813">Transport</keyword>
<dbReference type="InterPro" id="IPR008972">
    <property type="entry name" value="Cupredoxin"/>
</dbReference>
<keyword evidence="8" id="KW-0732">Signal</keyword>
<keyword evidence="12 15" id="KW-0472">Membrane</keyword>
<evidence type="ECO:0000256" key="11">
    <source>
        <dbReference type="ARBA" id="ARBA00023002"/>
    </source>
</evidence>
<feature type="compositionally biased region" description="Basic and acidic residues" evidence="14">
    <location>
        <begin position="295"/>
        <end position="308"/>
    </location>
</feature>
<evidence type="ECO:0000259" key="17">
    <source>
        <dbReference type="PROSITE" id="PS50999"/>
    </source>
</evidence>
<dbReference type="InterPro" id="IPR036257">
    <property type="entry name" value="Cyt_c_oxidase_su2_TM_sf"/>
</dbReference>
<dbReference type="NCBIfam" id="TIGR01432">
    <property type="entry name" value="QOXA"/>
    <property type="match status" value="1"/>
</dbReference>
<dbReference type="GO" id="GO:0005507">
    <property type="term" value="F:copper ion binding"/>
    <property type="evidence" value="ECO:0007669"/>
    <property type="project" value="InterPro"/>
</dbReference>
<dbReference type="InterPro" id="IPR045187">
    <property type="entry name" value="CcO_II"/>
</dbReference>
<dbReference type="AlphaFoldDB" id="A0A1E7DRG7"/>
<dbReference type="SUPFAM" id="SSF49503">
    <property type="entry name" value="Cupredoxins"/>
    <property type="match status" value="1"/>
</dbReference>
<feature type="transmembrane region" description="Helical" evidence="15">
    <location>
        <begin position="86"/>
        <end position="107"/>
    </location>
</feature>
<protein>
    <recommendedName>
        <fullName evidence="13">Quinol oxidase polypeptide II</fullName>
    </recommendedName>
</protein>
<dbReference type="PROSITE" id="PS50857">
    <property type="entry name" value="COX2_CUA"/>
    <property type="match status" value="1"/>
</dbReference>
<dbReference type="GO" id="GO:0042773">
    <property type="term" value="P:ATP synthesis coupled electron transport"/>
    <property type="evidence" value="ECO:0007669"/>
    <property type="project" value="TreeGrafter"/>
</dbReference>
<keyword evidence="10 15" id="KW-1133">Transmembrane helix</keyword>
<feature type="transmembrane region" description="Helical" evidence="15">
    <location>
        <begin position="43"/>
        <end position="65"/>
    </location>
</feature>
<evidence type="ECO:0000256" key="1">
    <source>
        <dbReference type="ARBA" id="ARBA00000725"/>
    </source>
</evidence>
<dbReference type="InterPro" id="IPR006332">
    <property type="entry name" value="QoxA"/>
</dbReference>
<evidence type="ECO:0000256" key="4">
    <source>
        <dbReference type="ARBA" id="ARBA00022448"/>
    </source>
</evidence>
<comment type="caution">
    <text evidence="18">The sequence shown here is derived from an EMBL/GenBank/DDBJ whole genome shotgun (WGS) entry which is preliminary data.</text>
</comment>
<dbReference type="InterPro" id="IPR034227">
    <property type="entry name" value="CuRO_UO_II"/>
</dbReference>
<comment type="catalytic activity">
    <reaction evidence="1">
        <text>2 a quinol + O2 = 2 a quinone + 2 H2O</text>
        <dbReference type="Rhea" id="RHEA:55376"/>
        <dbReference type="ChEBI" id="CHEBI:15377"/>
        <dbReference type="ChEBI" id="CHEBI:15379"/>
        <dbReference type="ChEBI" id="CHEBI:24646"/>
        <dbReference type="ChEBI" id="CHEBI:132124"/>
    </reaction>
</comment>
<sequence length="308" mass="34640">MKKKWLLLSAIFTIATVLAGCENRLMILDPKGPQAKTLSDTIILSIIVMAGILFVVYVLYAFMLVKYRASKMGDDYEPPHEHGSKTLEIIWTVIPIIIVVFLSVVTVQTTSEVESKPLGYEDQEPLVIYASSSNWKWHFSYPEEGIETVNYVNMPVDRPVEFRLYSYGPITSFWIPQLAGQKYAMSAHVTKINMAADVPGSFMGRNSNFNGQGYAQMEFEAQAMTPADYEEWVNDVKTTAPELSEAEFDELLETDFVGRQTYSSTHLEFSPAPEGQHHGAPVSDEEEMKTAPSSETDHFNHKDAEEAE</sequence>
<comment type="subcellular location">
    <subcellularLocation>
        <location evidence="2">Cell membrane</location>
        <topology evidence="2">Multi-pass membrane protein</topology>
    </subcellularLocation>
</comment>
<evidence type="ECO:0000256" key="3">
    <source>
        <dbReference type="ARBA" id="ARBA00007866"/>
    </source>
</evidence>
<dbReference type="Pfam" id="PF02790">
    <property type="entry name" value="COX2_TM"/>
    <property type="match status" value="1"/>
</dbReference>
<dbReference type="Gene3D" id="2.60.40.420">
    <property type="entry name" value="Cupredoxins - blue copper proteins"/>
    <property type="match status" value="1"/>
</dbReference>
<evidence type="ECO:0000256" key="8">
    <source>
        <dbReference type="ARBA" id="ARBA00022729"/>
    </source>
</evidence>
<dbReference type="InterPro" id="IPR002429">
    <property type="entry name" value="CcO_II-like_C"/>
</dbReference>
<keyword evidence="7 15" id="KW-0812">Transmembrane</keyword>
<evidence type="ECO:0000313" key="18">
    <source>
        <dbReference type="EMBL" id="OES45661.1"/>
    </source>
</evidence>
<dbReference type="GO" id="GO:0004129">
    <property type="term" value="F:cytochrome-c oxidase activity"/>
    <property type="evidence" value="ECO:0007669"/>
    <property type="project" value="InterPro"/>
</dbReference>
<dbReference type="InterPro" id="IPR011759">
    <property type="entry name" value="Cyt_c_oxidase_su2_TM_dom"/>
</dbReference>
<organism evidence="18 19">
    <name type="scientific">Domibacillus iocasae</name>
    <dbReference type="NCBI Taxonomy" id="1714016"/>
    <lineage>
        <taxon>Bacteria</taxon>
        <taxon>Bacillati</taxon>
        <taxon>Bacillota</taxon>
        <taxon>Bacilli</taxon>
        <taxon>Bacillales</taxon>
        <taxon>Bacillaceae</taxon>
        <taxon>Domibacillus</taxon>
    </lineage>
</organism>
<evidence type="ECO:0000256" key="6">
    <source>
        <dbReference type="ARBA" id="ARBA00022660"/>
    </source>
</evidence>
<dbReference type="Proteomes" id="UP000095658">
    <property type="component" value="Unassembled WGS sequence"/>
</dbReference>
<evidence type="ECO:0000256" key="2">
    <source>
        <dbReference type="ARBA" id="ARBA00004651"/>
    </source>
</evidence>
<evidence type="ECO:0000259" key="16">
    <source>
        <dbReference type="PROSITE" id="PS50857"/>
    </source>
</evidence>
<evidence type="ECO:0000256" key="5">
    <source>
        <dbReference type="ARBA" id="ARBA00022475"/>
    </source>
</evidence>
<feature type="region of interest" description="Disordered" evidence="14">
    <location>
        <begin position="262"/>
        <end position="308"/>
    </location>
</feature>
<dbReference type="PROSITE" id="PS50999">
    <property type="entry name" value="COX2_TM"/>
    <property type="match status" value="1"/>
</dbReference>
<evidence type="ECO:0000256" key="9">
    <source>
        <dbReference type="ARBA" id="ARBA00022982"/>
    </source>
</evidence>
<comment type="similarity">
    <text evidence="3">Belongs to the cytochrome c oxidase subunit 2 family.</text>
</comment>
<accession>A0A1E7DRG7</accession>
<evidence type="ECO:0000256" key="15">
    <source>
        <dbReference type="SAM" id="Phobius"/>
    </source>
</evidence>
<feature type="domain" description="Cytochrome oxidase subunit II copper A binding" evidence="16">
    <location>
        <begin position="123"/>
        <end position="235"/>
    </location>
</feature>
<evidence type="ECO:0000313" key="19">
    <source>
        <dbReference type="Proteomes" id="UP000095658"/>
    </source>
</evidence>
<dbReference type="PANTHER" id="PTHR22888">
    <property type="entry name" value="CYTOCHROME C OXIDASE, SUBUNIT II"/>
    <property type="match status" value="1"/>
</dbReference>
<evidence type="ECO:0000256" key="12">
    <source>
        <dbReference type="ARBA" id="ARBA00023136"/>
    </source>
</evidence>
<dbReference type="GO" id="GO:0005886">
    <property type="term" value="C:plasma membrane"/>
    <property type="evidence" value="ECO:0007669"/>
    <property type="project" value="UniProtKB-SubCell"/>
</dbReference>
<keyword evidence="9" id="KW-0249">Electron transport</keyword>
<evidence type="ECO:0000256" key="13">
    <source>
        <dbReference type="ARBA" id="ARBA00033219"/>
    </source>
</evidence>
<dbReference type="GO" id="GO:0009486">
    <property type="term" value="F:cytochrome bo3 ubiquinol oxidase activity"/>
    <property type="evidence" value="ECO:0007669"/>
    <property type="project" value="InterPro"/>
</dbReference>
<dbReference type="CDD" id="cd04212">
    <property type="entry name" value="CuRO_UO_II"/>
    <property type="match status" value="1"/>
</dbReference>
<dbReference type="OrthoDB" id="9783445at2"/>
<keyword evidence="5" id="KW-1003">Cell membrane</keyword>
<dbReference type="PROSITE" id="PS51257">
    <property type="entry name" value="PROKAR_LIPOPROTEIN"/>
    <property type="match status" value="1"/>
</dbReference>
<evidence type="ECO:0000256" key="10">
    <source>
        <dbReference type="ARBA" id="ARBA00022989"/>
    </source>
</evidence>
<dbReference type="SUPFAM" id="SSF81464">
    <property type="entry name" value="Cytochrome c oxidase subunit II-like, transmembrane region"/>
    <property type="match status" value="1"/>
</dbReference>
<proteinExistence type="inferred from homology"/>
<gene>
    <name evidence="18" type="ORF">BA724_02285</name>
</gene>
<dbReference type="GO" id="GO:0016682">
    <property type="term" value="F:oxidoreductase activity, acting on diphenols and related substances as donors, oxygen as acceptor"/>
    <property type="evidence" value="ECO:0007669"/>
    <property type="project" value="InterPro"/>
</dbReference>
<keyword evidence="6" id="KW-0679">Respiratory chain</keyword>
<evidence type="ECO:0000256" key="7">
    <source>
        <dbReference type="ARBA" id="ARBA00022692"/>
    </source>
</evidence>
<keyword evidence="11" id="KW-0560">Oxidoreductase</keyword>
<dbReference type="Gene3D" id="1.10.287.90">
    <property type="match status" value="1"/>
</dbReference>
<keyword evidence="19" id="KW-1185">Reference proteome</keyword>
<feature type="domain" description="Cytochrome oxidase subunit II transmembrane region profile" evidence="17">
    <location>
        <begin position="19"/>
        <end position="117"/>
    </location>
</feature>
<evidence type="ECO:0000256" key="14">
    <source>
        <dbReference type="SAM" id="MobiDB-lite"/>
    </source>
</evidence>
<dbReference type="STRING" id="1714016.BA724_02285"/>
<dbReference type="EMBL" id="MAMP01000012">
    <property type="protein sequence ID" value="OES45661.1"/>
    <property type="molecule type" value="Genomic_DNA"/>
</dbReference>
<name>A0A1E7DRG7_9BACI</name>
<dbReference type="PANTHER" id="PTHR22888:SF18">
    <property type="entry name" value="CYTOCHROME BO(3) UBIQUINOL OXIDASE SUBUNIT 2"/>
    <property type="match status" value="1"/>
</dbReference>
<reference evidence="18 19" key="1">
    <citation type="submission" date="2016-06" db="EMBL/GenBank/DDBJ databases">
        <title>Domibacillus iocasae genome sequencing.</title>
        <authorList>
            <person name="Verma A."/>
            <person name="Pal Y."/>
            <person name="Ojha A.K."/>
            <person name="Krishnamurthi S."/>
        </authorList>
    </citation>
    <scope>NUCLEOTIDE SEQUENCE [LARGE SCALE GENOMIC DNA]</scope>
    <source>
        <strain evidence="18 19">DSM 29979</strain>
    </source>
</reference>
<dbReference type="RefSeq" id="WP_069937658.1">
    <property type="nucleotide sequence ID" value="NZ_MAMP01000012.1"/>
</dbReference>